<keyword evidence="1" id="KW-0812">Transmembrane</keyword>
<name>A0A1F5EAQ1_9BACT</name>
<feature type="transmembrane region" description="Helical" evidence="1">
    <location>
        <begin position="21"/>
        <end position="41"/>
    </location>
</feature>
<dbReference type="AlphaFoldDB" id="A0A1F5EAQ1"/>
<dbReference type="SUPFAM" id="SSF51445">
    <property type="entry name" value="(Trans)glycosidases"/>
    <property type="match status" value="1"/>
</dbReference>
<reference evidence="2 3" key="1">
    <citation type="journal article" date="2016" name="Nat. Commun.">
        <title>Thousands of microbial genomes shed light on interconnected biogeochemical processes in an aquifer system.</title>
        <authorList>
            <person name="Anantharaman K."/>
            <person name="Brown C.T."/>
            <person name="Hug L.A."/>
            <person name="Sharon I."/>
            <person name="Castelle C.J."/>
            <person name="Probst A.J."/>
            <person name="Thomas B.C."/>
            <person name="Singh A."/>
            <person name="Wilkins M.J."/>
            <person name="Karaoz U."/>
            <person name="Brodie E.L."/>
            <person name="Williams K.H."/>
            <person name="Hubbard S.S."/>
            <person name="Banfield J.F."/>
        </authorList>
    </citation>
    <scope>NUCLEOTIDE SEQUENCE [LARGE SCALE GENOMIC DNA]</scope>
</reference>
<protein>
    <recommendedName>
        <fullName evidence="4">Arabinogalactan endo-beta-1,4-galactanase</fullName>
    </recommendedName>
</protein>
<evidence type="ECO:0008006" key="4">
    <source>
        <dbReference type="Google" id="ProtNLM"/>
    </source>
</evidence>
<dbReference type="EMBL" id="MEZX01000002">
    <property type="protein sequence ID" value="OGD64482.1"/>
    <property type="molecule type" value="Genomic_DNA"/>
</dbReference>
<comment type="caution">
    <text evidence="2">The sequence shown here is derived from an EMBL/GenBank/DDBJ whole genome shotgun (WGS) entry which is preliminary data.</text>
</comment>
<accession>A0A1F5EAQ1</accession>
<evidence type="ECO:0000313" key="2">
    <source>
        <dbReference type="EMBL" id="OGD64482.1"/>
    </source>
</evidence>
<keyword evidence="1" id="KW-0472">Membrane</keyword>
<dbReference type="Gene3D" id="3.20.20.80">
    <property type="entry name" value="Glycosidases"/>
    <property type="match status" value="1"/>
</dbReference>
<evidence type="ECO:0000256" key="1">
    <source>
        <dbReference type="SAM" id="Phobius"/>
    </source>
</evidence>
<proteinExistence type="predicted"/>
<keyword evidence="1" id="KW-1133">Transmembrane helix</keyword>
<evidence type="ECO:0000313" key="3">
    <source>
        <dbReference type="Proteomes" id="UP000177481"/>
    </source>
</evidence>
<organism evidence="2 3">
    <name type="scientific">Candidatus Berkelbacteria bacterium RIFCSPLOWO2_01_FULL_50_28</name>
    <dbReference type="NCBI Taxonomy" id="1797471"/>
    <lineage>
        <taxon>Bacteria</taxon>
        <taxon>Candidatus Berkelbacteria</taxon>
    </lineage>
</organism>
<dbReference type="Proteomes" id="UP000177481">
    <property type="component" value="Unassembled WGS sequence"/>
</dbReference>
<sequence length="344" mass="38742">MARRIYYWLQRVYLYWRSREKLLMIILGLVVVVSAVVSINIQRQAAKPAPYVNPYETLVGVALSPKSYKGEKFTSFFDKAKEIGNAVSWSGPWQDFAKSNGTPSDIATLAKQKGFMPIYLTGPTIEEVKNGDYQTAMTAAIGKFAATEQPKYIGIGHEIDQLYLSSPELLKKYLKAAKPVVGRLRSTSASVKIFATIQYERSQGLRGGLFGGTNDESKSILKKVLPQLEMFDFVAFTTYPGLIYKTPEDLPDDYYSKVTSLTSKPIIFTEVGWSRSAPEEGYDGSESAQAEFIKEFRHQMEDIKPVLQLWSFLYPQKVSSVFETMSLLATDQETSPGFEAWKRK</sequence>
<dbReference type="InterPro" id="IPR017853">
    <property type="entry name" value="GH"/>
</dbReference>
<gene>
    <name evidence="2" type="ORF">A3A71_00260</name>
</gene>